<sequence>MTDKLNAETAEYRTALAYYTTIKEETTDPRSLRCLENVWTVGNKMLEHGDTITTSGLARRCLDQFGEPSAQTIYNNSSGLKLLVKKLKAAHTASPGKRKKTSGNSTADQAMNTVLDAVTSPKHRSTIRDIFLENQQLKSDIRILDAFLKEFKAADFAASKSQVTSAQIADQAKLGLTQEERASIREFLETTLYNEGYDLRDGEIFKGRRPLQATGFVAAIMNVLED</sequence>
<keyword evidence="2" id="KW-1185">Reference proteome</keyword>
<proteinExistence type="predicted"/>
<dbReference type="RefSeq" id="WP_249710277.1">
    <property type="nucleotide sequence ID" value="NZ_JAMFMB010000014.1"/>
</dbReference>
<dbReference type="NCBIfam" id="NF040692">
    <property type="entry name" value="recomb_assoc"/>
    <property type="match status" value="1"/>
</dbReference>
<organism evidence="1 2">
    <name type="scientific">Ruegeria spongiae</name>
    <dbReference type="NCBI Taxonomy" id="2942209"/>
    <lineage>
        <taxon>Bacteria</taxon>
        <taxon>Pseudomonadati</taxon>
        <taxon>Pseudomonadota</taxon>
        <taxon>Alphaproteobacteria</taxon>
        <taxon>Rhodobacterales</taxon>
        <taxon>Roseobacteraceae</taxon>
        <taxon>Ruegeria</taxon>
    </lineage>
</organism>
<gene>
    <name evidence="1" type="primary">gmtX</name>
    <name evidence="1" type="ORF">M3P21_12105</name>
</gene>
<dbReference type="InterPro" id="IPR048061">
    <property type="entry name" value="GmtX-like"/>
</dbReference>
<protein>
    <submittedName>
        <fullName evidence="1">Gamma-mobile-trio protein GmtX</fullName>
    </submittedName>
</protein>
<evidence type="ECO:0000313" key="1">
    <source>
        <dbReference type="EMBL" id="MCL6284270.1"/>
    </source>
</evidence>
<dbReference type="EMBL" id="JAMFMB010000014">
    <property type="protein sequence ID" value="MCL6284270.1"/>
    <property type="molecule type" value="Genomic_DNA"/>
</dbReference>
<name>A0ABT0Q364_9RHOB</name>
<dbReference type="Proteomes" id="UP001203880">
    <property type="component" value="Unassembled WGS sequence"/>
</dbReference>
<evidence type="ECO:0000313" key="2">
    <source>
        <dbReference type="Proteomes" id="UP001203880"/>
    </source>
</evidence>
<reference evidence="1" key="1">
    <citation type="submission" date="2022-05" db="EMBL/GenBank/DDBJ databases">
        <authorList>
            <person name="Park J.-S."/>
        </authorList>
    </citation>
    <scope>NUCLEOTIDE SEQUENCE</scope>
    <source>
        <strain evidence="1">2012CJ41-6</strain>
    </source>
</reference>
<accession>A0ABT0Q364</accession>
<comment type="caution">
    <text evidence="1">The sequence shown here is derived from an EMBL/GenBank/DDBJ whole genome shotgun (WGS) entry which is preliminary data.</text>
</comment>